<dbReference type="EMBL" id="LBXN01000025">
    <property type="protein sequence ID" value="KKR33053.1"/>
    <property type="molecule type" value="Genomic_DNA"/>
</dbReference>
<comment type="caution">
    <text evidence="8">The sequence shown here is derived from an EMBL/GenBank/DDBJ whole genome shotgun (WGS) entry which is preliminary data.</text>
</comment>
<dbReference type="Proteomes" id="UP000034539">
    <property type="component" value="Unassembled WGS sequence"/>
</dbReference>
<dbReference type="SUPFAM" id="SSF51556">
    <property type="entry name" value="Metallo-dependent hydrolases"/>
    <property type="match status" value="1"/>
</dbReference>
<evidence type="ECO:0000256" key="2">
    <source>
        <dbReference type="ARBA" id="ARBA00006676"/>
    </source>
</evidence>
<evidence type="ECO:0000313" key="8">
    <source>
        <dbReference type="EMBL" id="KKR33053.1"/>
    </source>
</evidence>
<comment type="cofactor">
    <cofactor evidence="1">
        <name>Zn(2+)</name>
        <dbReference type="ChEBI" id="CHEBI:29105"/>
    </cofactor>
</comment>
<proteinExistence type="inferred from homology"/>
<dbReference type="InterPro" id="IPR006330">
    <property type="entry name" value="Ado/ade_deaminase"/>
</dbReference>
<evidence type="ECO:0000256" key="1">
    <source>
        <dbReference type="ARBA" id="ARBA00001947"/>
    </source>
</evidence>
<accession>A0A0G0PYT1</accession>
<evidence type="ECO:0000259" key="7">
    <source>
        <dbReference type="Pfam" id="PF00962"/>
    </source>
</evidence>
<dbReference type="GO" id="GO:0005829">
    <property type="term" value="C:cytosol"/>
    <property type="evidence" value="ECO:0007669"/>
    <property type="project" value="TreeGrafter"/>
</dbReference>
<keyword evidence="6" id="KW-0862">Zinc</keyword>
<feature type="domain" description="Adenosine deaminase" evidence="7">
    <location>
        <begin position="7"/>
        <end position="331"/>
    </location>
</feature>
<evidence type="ECO:0000256" key="5">
    <source>
        <dbReference type="ARBA" id="ARBA00022801"/>
    </source>
</evidence>
<keyword evidence="5" id="KW-0378">Hydrolase</keyword>
<dbReference type="AlphaFoldDB" id="A0A0G0PYT1"/>
<dbReference type="PANTHER" id="PTHR11409:SF43">
    <property type="entry name" value="ADENOSINE DEAMINASE"/>
    <property type="match status" value="1"/>
</dbReference>
<dbReference type="Gene3D" id="3.20.20.140">
    <property type="entry name" value="Metal-dependent hydrolases"/>
    <property type="match status" value="1"/>
</dbReference>
<dbReference type="GO" id="GO:0046872">
    <property type="term" value="F:metal ion binding"/>
    <property type="evidence" value="ECO:0007669"/>
    <property type="project" value="UniProtKB-KW"/>
</dbReference>
<evidence type="ECO:0000256" key="4">
    <source>
        <dbReference type="ARBA" id="ARBA00022723"/>
    </source>
</evidence>
<name>A0A0G0PYT1_9BACT</name>
<protein>
    <recommendedName>
        <fullName evidence="3">adenosine deaminase</fullName>
        <ecNumber evidence="3">3.5.4.4</ecNumber>
    </recommendedName>
</protein>
<dbReference type="GO" id="GO:0004000">
    <property type="term" value="F:adenosine deaminase activity"/>
    <property type="evidence" value="ECO:0007669"/>
    <property type="project" value="TreeGrafter"/>
</dbReference>
<evidence type="ECO:0000256" key="3">
    <source>
        <dbReference type="ARBA" id="ARBA00012784"/>
    </source>
</evidence>
<sequence>MRPNNLPLAELHFHLGQSVEPAILWSIAHEQGIKLPSKDYWEFYDLVTLNNPHTTWSGYFELFHWTELIQSSTVAIERSVYETISGAYRVNNTTLLEPSFNPMFRNREGERDLDQIILAAIHGMERALIEFPQVRAGLIFFLDRRLPFEKNEIIVKKAIRYRNRGVVGIDIAGPDHPGFNYKDYTKLYSEAQASGLKTTVHTGEDGTAEEMEEVVSVLPLNRINHGIKAVDSEELMKKIVEKNLTLCICPTSNLSVGFIKDIEHLKSVIQTLYKNGVKFCINTDNPAMLKTNLIKEIDLVRENNILTEDEINKTIKWAFEATFIPKEVNNEYL</sequence>
<dbReference type="PANTHER" id="PTHR11409">
    <property type="entry name" value="ADENOSINE DEAMINASE"/>
    <property type="match status" value="1"/>
</dbReference>
<dbReference type="Pfam" id="PF00962">
    <property type="entry name" value="A_deaminase"/>
    <property type="match status" value="1"/>
</dbReference>
<comment type="similarity">
    <text evidence="2">Belongs to the metallo-dependent hydrolases superfamily. Adenosine and AMP deaminases family.</text>
</comment>
<dbReference type="InterPro" id="IPR001365">
    <property type="entry name" value="A_deaminase_dom"/>
</dbReference>
<dbReference type="GO" id="GO:0006154">
    <property type="term" value="P:adenosine catabolic process"/>
    <property type="evidence" value="ECO:0007669"/>
    <property type="project" value="TreeGrafter"/>
</dbReference>
<dbReference type="InterPro" id="IPR032466">
    <property type="entry name" value="Metal_Hydrolase"/>
</dbReference>
<dbReference type="GO" id="GO:0046103">
    <property type="term" value="P:inosine biosynthetic process"/>
    <property type="evidence" value="ECO:0007669"/>
    <property type="project" value="TreeGrafter"/>
</dbReference>
<gene>
    <name evidence="8" type="ORF">UT63_C0025G0030</name>
</gene>
<reference evidence="8 9" key="1">
    <citation type="journal article" date="2015" name="Nature">
        <title>rRNA introns, odd ribosomes, and small enigmatic genomes across a large radiation of phyla.</title>
        <authorList>
            <person name="Brown C.T."/>
            <person name="Hug L.A."/>
            <person name="Thomas B.C."/>
            <person name="Sharon I."/>
            <person name="Castelle C.J."/>
            <person name="Singh A."/>
            <person name="Wilkins M.J."/>
            <person name="Williams K.H."/>
            <person name="Banfield J.F."/>
        </authorList>
    </citation>
    <scope>NUCLEOTIDE SEQUENCE [LARGE SCALE GENOMIC DNA]</scope>
</reference>
<evidence type="ECO:0000313" key="9">
    <source>
        <dbReference type="Proteomes" id="UP000034539"/>
    </source>
</evidence>
<evidence type="ECO:0000256" key="6">
    <source>
        <dbReference type="ARBA" id="ARBA00022833"/>
    </source>
</evidence>
<keyword evidence="4" id="KW-0479">Metal-binding</keyword>
<organism evidence="8 9">
    <name type="scientific">Candidatus Gottesmanbacteria bacterium GW2011_GWC2_39_8</name>
    <dbReference type="NCBI Taxonomy" id="1618450"/>
    <lineage>
        <taxon>Bacteria</taxon>
        <taxon>Candidatus Gottesmaniibacteriota</taxon>
    </lineage>
</organism>
<dbReference type="GO" id="GO:0043103">
    <property type="term" value="P:hypoxanthine salvage"/>
    <property type="evidence" value="ECO:0007669"/>
    <property type="project" value="TreeGrafter"/>
</dbReference>
<dbReference type="EC" id="3.5.4.4" evidence="3"/>